<dbReference type="InterPro" id="IPR023343">
    <property type="entry name" value="Penicillin_amidase_dom1"/>
</dbReference>
<dbReference type="RefSeq" id="WP_083562666.1">
    <property type="nucleotide sequence ID" value="NZ_AQQV01000003.1"/>
</dbReference>
<reference evidence="7 8" key="1">
    <citation type="submission" date="2013-04" db="EMBL/GenBank/DDBJ databases">
        <title>Oceanococcus atlanticus 22II-S10r2 Genome Sequencing.</title>
        <authorList>
            <person name="Lai Q."/>
            <person name="Li G."/>
            <person name="Shao Z."/>
        </authorList>
    </citation>
    <scope>NUCLEOTIDE SEQUENCE [LARGE SCALE GENOMIC DNA]</scope>
    <source>
        <strain evidence="7 8">22II-S10r2</strain>
    </source>
</reference>
<dbReference type="PROSITE" id="PS51257">
    <property type="entry name" value="PROKAR_LIPOPROTEIN"/>
    <property type="match status" value="1"/>
</dbReference>
<dbReference type="Gene3D" id="1.10.1400.10">
    <property type="match status" value="1"/>
</dbReference>
<dbReference type="GO" id="GO:0016811">
    <property type="term" value="F:hydrolase activity, acting on carbon-nitrogen (but not peptide) bonds, in linear amides"/>
    <property type="evidence" value="ECO:0007669"/>
    <property type="project" value="InterPro"/>
</dbReference>
<organism evidence="7 8">
    <name type="scientific">Oceanococcus atlanticus</name>
    <dbReference type="NCBI Taxonomy" id="1317117"/>
    <lineage>
        <taxon>Bacteria</taxon>
        <taxon>Pseudomonadati</taxon>
        <taxon>Pseudomonadota</taxon>
        <taxon>Gammaproteobacteria</taxon>
        <taxon>Chromatiales</taxon>
        <taxon>Oceanococcaceae</taxon>
        <taxon>Oceanococcus</taxon>
    </lineage>
</organism>
<dbReference type="GO" id="GO:0046872">
    <property type="term" value="F:metal ion binding"/>
    <property type="evidence" value="ECO:0007669"/>
    <property type="project" value="UniProtKB-KW"/>
</dbReference>
<dbReference type="GO" id="GO:0017000">
    <property type="term" value="P:antibiotic biosynthetic process"/>
    <property type="evidence" value="ECO:0007669"/>
    <property type="project" value="InterPro"/>
</dbReference>
<dbReference type="EMBL" id="AQQV01000003">
    <property type="protein sequence ID" value="ORE86370.1"/>
    <property type="molecule type" value="Genomic_DNA"/>
</dbReference>
<evidence type="ECO:0000256" key="4">
    <source>
        <dbReference type="ARBA" id="ARBA00038735"/>
    </source>
</evidence>
<feature type="active site" description="Nucleophile" evidence="5">
    <location>
        <position position="369"/>
    </location>
</feature>
<keyword evidence="6" id="KW-0106">Calcium</keyword>
<evidence type="ECO:0000313" key="7">
    <source>
        <dbReference type="EMBL" id="ORE86370.1"/>
    </source>
</evidence>
<dbReference type="STRING" id="1317117.ATO7_13773"/>
<evidence type="ECO:0000256" key="6">
    <source>
        <dbReference type="PIRSR" id="PIRSR001227-2"/>
    </source>
</evidence>
<dbReference type="PANTHER" id="PTHR34218:SF4">
    <property type="entry name" value="ACYL-HOMOSERINE LACTONE ACYLASE QUIP"/>
    <property type="match status" value="1"/>
</dbReference>
<dbReference type="InterPro" id="IPR043147">
    <property type="entry name" value="Penicillin_amidase_A-knob"/>
</dbReference>
<evidence type="ECO:0000256" key="2">
    <source>
        <dbReference type="ARBA" id="ARBA00022801"/>
    </source>
</evidence>
<keyword evidence="8" id="KW-1185">Reference proteome</keyword>
<dbReference type="Gene3D" id="1.10.439.10">
    <property type="entry name" value="Penicillin Amidohydrolase, domain 1"/>
    <property type="match status" value="1"/>
</dbReference>
<dbReference type="OrthoDB" id="9760084at2"/>
<gene>
    <name evidence="7" type="ORF">ATO7_13773</name>
</gene>
<comment type="caution">
    <text evidence="7">The sequence shown here is derived from an EMBL/GenBank/DDBJ whole genome shotgun (WGS) entry which is preliminary data.</text>
</comment>
<comment type="cofactor">
    <cofactor evidence="6">
        <name>Ca(2+)</name>
        <dbReference type="ChEBI" id="CHEBI:29108"/>
    </cofactor>
    <text evidence="6">Binds 1 Ca(2+) ion per dimer.</text>
</comment>
<comment type="similarity">
    <text evidence="1">Belongs to the peptidase S45 family.</text>
</comment>
<evidence type="ECO:0000256" key="5">
    <source>
        <dbReference type="PIRSR" id="PIRSR001227-1"/>
    </source>
</evidence>
<dbReference type="InterPro" id="IPR002692">
    <property type="entry name" value="S45"/>
</dbReference>
<dbReference type="Pfam" id="PF01804">
    <property type="entry name" value="Penicil_amidase"/>
    <property type="match status" value="1"/>
</dbReference>
<dbReference type="AlphaFoldDB" id="A0A1Y1SCJ8"/>
<dbReference type="PIRSF" id="PIRSF001227">
    <property type="entry name" value="Pen_acylase"/>
    <property type="match status" value="1"/>
</dbReference>
<protein>
    <submittedName>
        <fullName evidence="7">Penicillin G acylase</fullName>
    </submittedName>
</protein>
<dbReference type="InterPro" id="IPR029055">
    <property type="entry name" value="Ntn_hydrolases_N"/>
</dbReference>
<dbReference type="InterPro" id="IPR043146">
    <property type="entry name" value="Penicillin_amidase_N_B-knob"/>
</dbReference>
<name>A0A1Y1SCJ8_9GAMM</name>
<dbReference type="Gene3D" id="2.30.120.10">
    <property type="match status" value="1"/>
</dbReference>
<dbReference type="Gene3D" id="3.60.20.10">
    <property type="entry name" value="Glutamine Phosphoribosylpyrophosphate, subunit 1, domain 1"/>
    <property type="match status" value="1"/>
</dbReference>
<feature type="binding site" evidence="6">
    <location>
        <position position="634"/>
    </location>
    <ligand>
        <name>Ca(2+)</name>
        <dbReference type="ChEBI" id="CHEBI:29108"/>
    </ligand>
</feature>
<feature type="binding site" evidence="6">
    <location>
        <position position="252"/>
    </location>
    <ligand>
        <name>Ca(2+)</name>
        <dbReference type="ChEBI" id="CHEBI:29108"/>
    </ligand>
</feature>
<proteinExistence type="inferred from homology"/>
<keyword evidence="6" id="KW-0479">Metal-binding</keyword>
<dbReference type="SUPFAM" id="SSF56235">
    <property type="entry name" value="N-terminal nucleophile aminohydrolases (Ntn hydrolases)"/>
    <property type="match status" value="1"/>
</dbReference>
<dbReference type="Gene3D" id="1.10.287.150">
    <property type="match status" value="1"/>
</dbReference>
<accession>A0A1Y1SCJ8</accession>
<feature type="binding site" evidence="6">
    <location>
        <position position="444"/>
    </location>
    <ligand>
        <name>Ca(2+)</name>
        <dbReference type="ChEBI" id="CHEBI:29108"/>
    </ligand>
</feature>
<dbReference type="InterPro" id="IPR014395">
    <property type="entry name" value="Pen/GL7ACA/AHL_acylase"/>
</dbReference>
<evidence type="ECO:0000256" key="1">
    <source>
        <dbReference type="ARBA" id="ARBA00006586"/>
    </source>
</evidence>
<dbReference type="PANTHER" id="PTHR34218">
    <property type="entry name" value="PEPTIDASE S45 PENICILLIN AMIDASE"/>
    <property type="match status" value="1"/>
</dbReference>
<evidence type="ECO:0000313" key="8">
    <source>
        <dbReference type="Proteomes" id="UP000192342"/>
    </source>
</evidence>
<comment type="subunit">
    <text evidence="4">Heterodimer of an alpha subunit and a beta subunit processed from the same precursor.</text>
</comment>
<evidence type="ECO:0000256" key="3">
    <source>
        <dbReference type="ARBA" id="ARBA00023145"/>
    </source>
</evidence>
<keyword evidence="2" id="KW-0378">Hydrolase</keyword>
<dbReference type="Proteomes" id="UP000192342">
    <property type="component" value="Unassembled WGS sequence"/>
</dbReference>
<sequence>MRKKNVLLCGLIAVLLSGCNTSGGRDGSGVHQGGENVQMRVSNLLPPGQSGHVSVDGQAVGTLTGNPADFGDHIDDQRLMYWNSEFKDGRFQDITDRQPDYEPREGVRIYLDEFGVPAVHAESVEDVWFGAGYIMAVQRLFLMDGVRRQAKGTLAELTGPSAVPDDVQARTLTYTEAEYQAMFDGLSEAAQQAAIGYRDGVNQRIGEVTLNPVLLPAEFVLLTTLPQRFSLSDIMAAGVLMTRQVASDGSYEMKTVEALKALQEMHGKARARDILQDILWIDDPKAAVTIPASEGTFTNMGTPANQREAAFNALADFVETLPAELAEGPGTGDYPEPAGLPILKQTVANPAAEAAQNVIEYMRGLHGGSYMAIVTREKSANGMPLLINGPQLGYGYPSLLVELEVHGGGVHARGATVPGLPVIGIGYNERVAWGVTTGYSKTIDSFIEDTSVGDGPNQYLHNGEVKTMDCREETVNYREAPQGVPILPPLFSETFEVCRTVHGPVVARSEDGNYARSVQYAMWKREVDTIEGIIGWQQARNYNEFKAAMEKVTWNENTMMIDADGNAAYFHPGLHPRRAPGTDLRFPSRGTGEHDHLGFLSFAETPQVLNPQQGYVTNWNNKPAIGWGENVGGDASTRPAGPIQRNVNWEQQLAAADKISFEDLIEMDKLSGRLDVRAAPWLPLISAAHQAGVLEPAEAALAEILLAWDQLHYNPAIDIEDEEARDRPAETIFDVFVDAVREMMLQDLLPPSYYRHMSIVGSHEYDASPLDNLVLKALNPGISGIPLRLDYLQGKSVNQWIQDGLAEARTRLEAEYGSADPEDFRRIHHRDDVCSLSGIIGPCLTMPHQDRGSWNEIIGFERVD</sequence>
<keyword evidence="3" id="KW-0865">Zymogen</keyword>